<feature type="compositionally biased region" description="Basic and acidic residues" evidence="1">
    <location>
        <begin position="232"/>
        <end position="252"/>
    </location>
</feature>
<evidence type="ECO:0000313" key="4">
    <source>
        <dbReference type="Proteomes" id="UP000632154"/>
    </source>
</evidence>
<feature type="compositionally biased region" description="Polar residues" evidence="1">
    <location>
        <begin position="206"/>
        <end position="216"/>
    </location>
</feature>
<sequence>MLAAALSAALLALGFMGPALLPPAWSGAVSLGLAGVLSLLLGGMIRRAGGHWGTTLLWLGWVLAAVQWGWAWGSQPSGLAYWLAGLLLGVVGAALVRPESRLLRPTVTEEATETVTEEAPDAEPLTLADTWTAPLDAPDVPQTPLTPAPAGREAAQWSVPIAPAPSPQTGQPAWAVPVPPERSVGEGEGWSVPMAGTSAPPRRPGESTSHWQNQTWWAPDDEPGGPPSLERALAERRPERGPKPKEDIEDRE</sequence>
<evidence type="ECO:0000256" key="2">
    <source>
        <dbReference type="SAM" id="Phobius"/>
    </source>
</evidence>
<feature type="transmembrane region" description="Helical" evidence="2">
    <location>
        <begin position="56"/>
        <end position="73"/>
    </location>
</feature>
<name>A0ABQ3K4L5_9DEIO</name>
<proteinExistence type="predicted"/>
<gene>
    <name evidence="3" type="ORF">GCM10017783_15110</name>
</gene>
<feature type="transmembrane region" description="Helical" evidence="2">
    <location>
        <begin position="79"/>
        <end position="96"/>
    </location>
</feature>
<organism evidence="3 4">
    <name type="scientific">Deinococcus piscis</name>
    <dbReference type="NCBI Taxonomy" id="394230"/>
    <lineage>
        <taxon>Bacteria</taxon>
        <taxon>Thermotogati</taxon>
        <taxon>Deinococcota</taxon>
        <taxon>Deinococci</taxon>
        <taxon>Deinococcales</taxon>
        <taxon>Deinococcaceae</taxon>
        <taxon>Deinococcus</taxon>
    </lineage>
</organism>
<protein>
    <submittedName>
        <fullName evidence="3">Uncharacterized protein</fullName>
    </submittedName>
</protein>
<keyword evidence="2" id="KW-1133">Transmembrane helix</keyword>
<evidence type="ECO:0000313" key="3">
    <source>
        <dbReference type="EMBL" id="GHG03596.1"/>
    </source>
</evidence>
<accession>A0ABQ3K4L5</accession>
<dbReference type="EMBL" id="BNAL01000017">
    <property type="protein sequence ID" value="GHG03596.1"/>
    <property type="molecule type" value="Genomic_DNA"/>
</dbReference>
<dbReference type="Proteomes" id="UP000632154">
    <property type="component" value="Unassembled WGS sequence"/>
</dbReference>
<feature type="region of interest" description="Disordered" evidence="1">
    <location>
        <begin position="133"/>
        <end position="252"/>
    </location>
</feature>
<keyword evidence="2" id="KW-0472">Membrane</keyword>
<reference evidence="4" key="1">
    <citation type="journal article" date="2019" name="Int. J. Syst. Evol. Microbiol.">
        <title>The Global Catalogue of Microorganisms (GCM) 10K type strain sequencing project: providing services to taxonomists for standard genome sequencing and annotation.</title>
        <authorList>
            <consortium name="The Broad Institute Genomics Platform"/>
            <consortium name="The Broad Institute Genome Sequencing Center for Infectious Disease"/>
            <person name="Wu L."/>
            <person name="Ma J."/>
        </authorList>
    </citation>
    <scope>NUCLEOTIDE SEQUENCE [LARGE SCALE GENOMIC DNA]</scope>
    <source>
        <strain evidence="4">CGMCC 1.18439</strain>
    </source>
</reference>
<comment type="caution">
    <text evidence="3">The sequence shown here is derived from an EMBL/GenBank/DDBJ whole genome shotgun (WGS) entry which is preliminary data.</text>
</comment>
<dbReference type="RefSeq" id="WP_189643079.1">
    <property type="nucleotide sequence ID" value="NZ_BNAL01000017.1"/>
</dbReference>
<keyword evidence="4" id="KW-1185">Reference proteome</keyword>
<feature type="transmembrane region" description="Helical" evidence="2">
    <location>
        <begin position="24"/>
        <end position="44"/>
    </location>
</feature>
<keyword evidence="2" id="KW-0812">Transmembrane</keyword>
<evidence type="ECO:0000256" key="1">
    <source>
        <dbReference type="SAM" id="MobiDB-lite"/>
    </source>
</evidence>